<dbReference type="CDD" id="cd07034">
    <property type="entry name" value="TPP_PYR_PFOR_IOR-alpha_like"/>
    <property type="match status" value="1"/>
</dbReference>
<keyword evidence="8" id="KW-1133">Transmembrane helix</keyword>
<dbReference type="InterPro" id="IPR017896">
    <property type="entry name" value="4Fe4S_Fe-S-bd"/>
</dbReference>
<dbReference type="EC" id="1.2.7.1" evidence="10"/>
<evidence type="ECO:0000313" key="10">
    <source>
        <dbReference type="EMBL" id="KAK2963389.1"/>
    </source>
</evidence>
<dbReference type="Proteomes" id="UP001281761">
    <property type="component" value="Unassembled WGS sequence"/>
</dbReference>
<protein>
    <submittedName>
        <fullName evidence="10">Pyruvate:ferredoxin oxidoreductase</fullName>
        <ecNumber evidence="10">1.2.7.1</ecNumber>
    </submittedName>
</protein>
<accession>A0ABQ9YI13</accession>
<dbReference type="GO" id="GO:0019164">
    <property type="term" value="F:pyruvate synthase activity"/>
    <property type="evidence" value="ECO:0007669"/>
    <property type="project" value="UniProtKB-EC"/>
</dbReference>
<keyword evidence="10" id="KW-0670">Pyruvate</keyword>
<keyword evidence="4" id="KW-0249">Electron transport</keyword>
<dbReference type="InterPro" id="IPR019752">
    <property type="entry name" value="Pyrv/ketoisovalerate_OxRed_cat"/>
</dbReference>
<dbReference type="InterPro" id="IPR017900">
    <property type="entry name" value="4Fe4S_Fe_S_CS"/>
</dbReference>
<dbReference type="EMBL" id="JARBJD010000006">
    <property type="protein sequence ID" value="KAK2963389.1"/>
    <property type="molecule type" value="Genomic_DNA"/>
</dbReference>
<keyword evidence="2" id="KW-0004">4Fe-4S</keyword>
<keyword evidence="3" id="KW-0479">Metal-binding</keyword>
<evidence type="ECO:0000256" key="8">
    <source>
        <dbReference type="SAM" id="Phobius"/>
    </source>
</evidence>
<dbReference type="Gene3D" id="3.40.50.920">
    <property type="match status" value="1"/>
</dbReference>
<dbReference type="InterPro" id="IPR033412">
    <property type="entry name" value="PFOR_II"/>
</dbReference>
<keyword evidence="7" id="KW-0411">Iron-sulfur</keyword>
<name>A0ABQ9YI13_9EUKA</name>
<dbReference type="PANTHER" id="PTHR32154">
    <property type="entry name" value="PYRUVATE-FLAVODOXIN OXIDOREDUCTASE-RELATED"/>
    <property type="match status" value="1"/>
</dbReference>
<dbReference type="SUPFAM" id="SSF54862">
    <property type="entry name" value="4Fe-4S ferredoxins"/>
    <property type="match status" value="1"/>
</dbReference>
<dbReference type="Gene3D" id="3.30.70.20">
    <property type="match status" value="1"/>
</dbReference>
<dbReference type="SUPFAM" id="SSF52518">
    <property type="entry name" value="Thiamin diphosphate-binding fold (THDP-binding)"/>
    <property type="match status" value="2"/>
</dbReference>
<evidence type="ECO:0000256" key="5">
    <source>
        <dbReference type="ARBA" id="ARBA00023002"/>
    </source>
</evidence>
<dbReference type="PROSITE" id="PS51379">
    <property type="entry name" value="4FE4S_FER_2"/>
    <property type="match status" value="2"/>
</dbReference>
<keyword evidence="8" id="KW-0472">Membrane</keyword>
<dbReference type="SUPFAM" id="SSF53323">
    <property type="entry name" value="Pyruvate-ferredoxin oxidoreductase, PFOR, domain III"/>
    <property type="match status" value="1"/>
</dbReference>
<dbReference type="Gene3D" id="3.40.920.10">
    <property type="entry name" value="Pyruvate-ferredoxin oxidoreductase, PFOR, domain III"/>
    <property type="match status" value="1"/>
</dbReference>
<dbReference type="Gene3D" id="3.40.50.970">
    <property type="match status" value="2"/>
</dbReference>
<dbReference type="InterPro" id="IPR011766">
    <property type="entry name" value="TPP_enzyme_TPP-bd"/>
</dbReference>
<feature type="domain" description="4Fe-4S ferredoxin-type" evidence="9">
    <location>
        <begin position="700"/>
        <end position="729"/>
    </location>
</feature>
<dbReference type="PROSITE" id="PS00198">
    <property type="entry name" value="4FE4S_FER_1"/>
    <property type="match status" value="1"/>
</dbReference>
<evidence type="ECO:0000256" key="6">
    <source>
        <dbReference type="ARBA" id="ARBA00023004"/>
    </source>
</evidence>
<proteinExistence type="predicted"/>
<dbReference type="InterPro" id="IPR002880">
    <property type="entry name" value="Pyrv_Fd/Flavodoxin_OxRdtase_N"/>
</dbReference>
<feature type="transmembrane region" description="Helical" evidence="8">
    <location>
        <begin position="1067"/>
        <end position="1086"/>
    </location>
</feature>
<dbReference type="InterPro" id="IPR050722">
    <property type="entry name" value="Pyruvate:ferred/Flavod_OxRd"/>
</dbReference>
<dbReference type="Pfam" id="PF01855">
    <property type="entry name" value="POR_N"/>
    <property type="match status" value="1"/>
</dbReference>
<keyword evidence="6" id="KW-0408">Iron</keyword>
<evidence type="ECO:0000256" key="2">
    <source>
        <dbReference type="ARBA" id="ARBA00022485"/>
    </source>
</evidence>
<keyword evidence="8" id="KW-0812">Transmembrane</keyword>
<dbReference type="Pfam" id="PF13237">
    <property type="entry name" value="Fer4_10"/>
    <property type="match status" value="1"/>
</dbReference>
<dbReference type="Pfam" id="PF17147">
    <property type="entry name" value="PFOR_II"/>
    <property type="match status" value="1"/>
</dbReference>
<reference evidence="10 11" key="1">
    <citation type="journal article" date="2022" name="bioRxiv">
        <title>Genomics of Preaxostyla Flagellates Illuminates Evolutionary Transitions and the Path Towards Mitochondrial Loss.</title>
        <authorList>
            <person name="Novak L.V.F."/>
            <person name="Treitli S.C."/>
            <person name="Pyrih J."/>
            <person name="Halakuc P."/>
            <person name="Pipaliya S.V."/>
            <person name="Vacek V."/>
            <person name="Brzon O."/>
            <person name="Soukal P."/>
            <person name="Eme L."/>
            <person name="Dacks J.B."/>
            <person name="Karnkowska A."/>
            <person name="Elias M."/>
            <person name="Hampl V."/>
        </authorList>
    </citation>
    <scope>NUCLEOTIDE SEQUENCE [LARGE SCALE GENOMIC DNA]</scope>
    <source>
        <strain evidence="10">NAU3</strain>
        <tissue evidence="10">Gut</tissue>
    </source>
</reference>
<gene>
    <name evidence="10" type="ORF">BLNAU_1431</name>
</gene>
<evidence type="ECO:0000256" key="7">
    <source>
        <dbReference type="ARBA" id="ARBA00023014"/>
    </source>
</evidence>
<keyword evidence="1" id="KW-0813">Transport</keyword>
<dbReference type="InterPro" id="IPR029061">
    <property type="entry name" value="THDP-binding"/>
</dbReference>
<dbReference type="Pfam" id="PF01558">
    <property type="entry name" value="POR"/>
    <property type="match status" value="1"/>
</dbReference>
<evidence type="ECO:0000256" key="1">
    <source>
        <dbReference type="ARBA" id="ARBA00022448"/>
    </source>
</evidence>
<dbReference type="InterPro" id="IPR002869">
    <property type="entry name" value="Pyrv_flavodox_OxRed_cen"/>
</dbReference>
<dbReference type="PANTHER" id="PTHR32154:SF0">
    <property type="entry name" value="PYRUVATE-FLAVODOXIN OXIDOREDUCTASE-RELATED"/>
    <property type="match status" value="1"/>
</dbReference>
<evidence type="ECO:0000313" key="11">
    <source>
        <dbReference type="Proteomes" id="UP001281761"/>
    </source>
</evidence>
<sequence length="1215" mass="133575">MTNKEPQYANMDGDEAAALASYPFIETSFLYPITPATAAAEFVELWASQGKKNIFGQVPDIREMQAEGGCAGAIHGSGVSGTLSSTYTCSQGLLLMIPNMYKLAYEMTPTVFHVASRLVAHHAMSLYCDYSDVFACRDTGFAFLCSADSQECLDLGTIAHLCACKYGIPFLHFFDGLWTSHEIAKIQTIPSETLKELFPMKEVLDWKEKVAMSNINPTMRGCGQNGDIWWLCSEATAPRFRALPAQTQAMMDLFAEKTGRQYHVVDYYGAPDATDVIMTMGSAGNTCREVIESMAKDGKKVGFLRLRLFRPFPGEQIIAALPKTCRRLCVLDRAKQTTAAGEPLFLETLAAMYGSGKMNNRGITDSTEGTDRNIFVLGGKMGISGFQFNPMMVASVIANMQSAKPLDRFCVGINDDISHTSLTIGPTISTVPAGTVQAKFFGLGADGTVGSCKNAIKLIGENTDLYTQGNFVYDAKKTGGFTFCYLRFGKSPILSEYEIYDGDYVACHQPSFLTKFNVTDALKQNGIYCLNCTWSSEEDLDKYLPPYFKKAIAEKDASLYVIDAFALAAKCGLGKHINMIMSVCFFALANVIPVDKAIAILKDDVRKLYSRKGDDIVKMNVDAIDQSLAGLQKVSYDKAKWAATEIPATKMTGDPFIDKIFVPIARQEAQFQPVSSMLPVAEGRFRTNTARLEKRGVSQVVPKWDSTNCIQCNGCAFVCPHAVIRPFIFDPVADKAPETFTGIKLNGKVAGEFTSISGEKIAEPNLQYRIQMSARDCVGCGLCINECPKKCLSFREFGTEQEVIDDANWEFAMTIPKERGVTLFPGTNIKDTCFHQPLLEFHGACAGCTEPIHMKIISQIFGTEMFIANAVGCSMVWGGYTPTCPYSVDGDEHGPTYSTSLFEDNAEFALGMSVSVRKRRTDLKVIVAECLETEKALLPGQVATDLQSLLDNYDDLDITKKLQREIIKGLSGVDMNQLNPHSPLYQLWKNRDMLSNKTVWVLGGDGWAYDIDFHGIDHLLHSGEDVNIVIFDTEVYSNTGGQASKATPMHASAKLATSGKMLPKKDFGLYAMGLGVCYVASVCVGANRAQYIRAVMEAQKFKGPSILIAYCPCIAHALKGGLGNSHAQQRLAVESGYWPLFRFNPALRKEGKNPLTLDKECNRDTMRDKAKEFLSNELRFVPPAGVSKDVMLAEIADSLVDKADHLSKLRTLYQP</sequence>
<comment type="caution">
    <text evidence="10">The sequence shown here is derived from an EMBL/GenBank/DDBJ whole genome shotgun (WGS) entry which is preliminary data.</text>
</comment>
<dbReference type="Pfam" id="PF02775">
    <property type="entry name" value="TPP_enzyme_C"/>
    <property type="match status" value="1"/>
</dbReference>
<evidence type="ECO:0000256" key="4">
    <source>
        <dbReference type="ARBA" id="ARBA00022982"/>
    </source>
</evidence>
<dbReference type="InterPro" id="IPR011895">
    <property type="entry name" value="Pyrv_flavodox_OxRed"/>
</dbReference>
<dbReference type="SUPFAM" id="SSF52922">
    <property type="entry name" value="TK C-terminal domain-like"/>
    <property type="match status" value="1"/>
</dbReference>
<feature type="domain" description="4Fe-4S ferredoxin-type" evidence="9">
    <location>
        <begin position="768"/>
        <end position="797"/>
    </location>
</feature>
<evidence type="ECO:0000259" key="9">
    <source>
        <dbReference type="PROSITE" id="PS51379"/>
    </source>
</evidence>
<dbReference type="InterPro" id="IPR009014">
    <property type="entry name" value="Transketo_C/PFOR_II"/>
</dbReference>
<keyword evidence="11" id="KW-1185">Reference proteome</keyword>
<dbReference type="InterPro" id="IPR019456">
    <property type="entry name" value="Pyrv-flavodox_OxRtase_EKR"/>
</dbReference>
<dbReference type="SMART" id="SM00890">
    <property type="entry name" value="EKR"/>
    <property type="match status" value="1"/>
</dbReference>
<evidence type="ECO:0000256" key="3">
    <source>
        <dbReference type="ARBA" id="ARBA00022723"/>
    </source>
</evidence>
<dbReference type="NCBIfam" id="TIGR02176">
    <property type="entry name" value="pyruv_ox_red"/>
    <property type="match status" value="1"/>
</dbReference>
<keyword evidence="5 10" id="KW-0560">Oxidoreductase</keyword>
<organism evidence="10 11">
    <name type="scientific">Blattamonas nauphoetae</name>
    <dbReference type="NCBI Taxonomy" id="2049346"/>
    <lineage>
        <taxon>Eukaryota</taxon>
        <taxon>Metamonada</taxon>
        <taxon>Preaxostyla</taxon>
        <taxon>Oxymonadida</taxon>
        <taxon>Blattamonas</taxon>
    </lineage>
</organism>